<dbReference type="GO" id="GO:0030246">
    <property type="term" value="F:carbohydrate binding"/>
    <property type="evidence" value="ECO:0007669"/>
    <property type="project" value="InterPro"/>
</dbReference>
<evidence type="ECO:0000313" key="2">
    <source>
        <dbReference type="EMBL" id="WED66967.1"/>
    </source>
</evidence>
<dbReference type="Gene3D" id="2.70.98.10">
    <property type="match status" value="1"/>
</dbReference>
<dbReference type="InterPro" id="IPR011013">
    <property type="entry name" value="Gal_mutarotase_sf_dom"/>
</dbReference>
<dbReference type="SUPFAM" id="SSF74650">
    <property type="entry name" value="Galactose mutarotase-like"/>
    <property type="match status" value="1"/>
</dbReference>
<dbReference type="InterPro" id="IPR014718">
    <property type="entry name" value="GH-type_carb-bd"/>
</dbReference>
<feature type="region of interest" description="Disordered" evidence="1">
    <location>
        <begin position="45"/>
        <end position="66"/>
    </location>
</feature>
<dbReference type="RefSeq" id="WP_330932326.1">
    <property type="nucleotide sequence ID" value="NZ_CP119075.1"/>
</dbReference>
<dbReference type="GO" id="GO:0003824">
    <property type="term" value="F:catalytic activity"/>
    <property type="evidence" value="ECO:0007669"/>
    <property type="project" value="InterPro"/>
</dbReference>
<proteinExistence type="predicted"/>
<dbReference type="Proteomes" id="UP001218638">
    <property type="component" value="Chromosome"/>
</dbReference>
<evidence type="ECO:0000313" key="3">
    <source>
        <dbReference type="Proteomes" id="UP001218638"/>
    </source>
</evidence>
<keyword evidence="3" id="KW-1185">Reference proteome</keyword>
<organism evidence="2 3">
    <name type="scientific">Synoicihabitans lomoniglobus</name>
    <dbReference type="NCBI Taxonomy" id="2909285"/>
    <lineage>
        <taxon>Bacteria</taxon>
        <taxon>Pseudomonadati</taxon>
        <taxon>Verrucomicrobiota</taxon>
        <taxon>Opitutia</taxon>
        <taxon>Opitutales</taxon>
        <taxon>Opitutaceae</taxon>
        <taxon>Synoicihabitans</taxon>
    </lineage>
</organism>
<evidence type="ECO:0000256" key="1">
    <source>
        <dbReference type="SAM" id="MobiDB-lite"/>
    </source>
</evidence>
<accession>A0AAF0CS15</accession>
<dbReference type="KEGG" id="slom:PXH66_08905"/>
<dbReference type="EMBL" id="CP119075">
    <property type="protein sequence ID" value="WED66967.1"/>
    <property type="molecule type" value="Genomic_DNA"/>
</dbReference>
<dbReference type="AlphaFoldDB" id="A0AAF0CS15"/>
<name>A0AAF0CS15_9BACT</name>
<dbReference type="GO" id="GO:0005975">
    <property type="term" value="P:carbohydrate metabolic process"/>
    <property type="evidence" value="ECO:0007669"/>
    <property type="project" value="InterPro"/>
</dbReference>
<protein>
    <submittedName>
        <fullName evidence="2">Uncharacterized protein</fullName>
    </submittedName>
</protein>
<gene>
    <name evidence="2" type="ORF">PXH66_08905</name>
</gene>
<reference evidence="2" key="1">
    <citation type="submission" date="2023-03" db="EMBL/GenBank/DDBJ databases">
        <title>Lomoglobus Profundus gen. nov., sp. nov., a novel member of the phylum Verrucomicrobia, isolated from deep-marine sediment of South China Sea.</title>
        <authorList>
            <person name="Ahmad T."/>
            <person name="Ishaq S.E."/>
            <person name="Wang F."/>
        </authorList>
    </citation>
    <scope>NUCLEOTIDE SEQUENCE</scope>
    <source>
        <strain evidence="2">LMO-M01</strain>
    </source>
</reference>
<sequence>MLHLANAELRVDLLDPTTEAARLGPRFCGGGYIWQIHDLRVGPLLSGPEGPESAPDPFNGHGLPESFRDRTRDGRALLWNEVGDEGLAPGAGRLGRDPSGVVLTAPPVWNIMAGESHLEFRTRHAAAGHDCEVVRRIELSDRRVRSHSTLVNRASAPLSLQWFAHPFFALDAEHHIALSVPPTTTLAADSGFTLAAGVITPARRYDGQFDGAFTLLGWPTGTPLDVRLSHPRLRDGIRFTTTFAPAECPLWMNGFTCSIEPYQTLDLAPGESREWTLTYDFGLPHGTA</sequence>